<feature type="transmembrane region" description="Helical" evidence="17">
    <location>
        <begin position="412"/>
        <end position="431"/>
    </location>
</feature>
<comment type="similarity">
    <text evidence="5">Belongs to the STT3 family.</text>
</comment>
<dbReference type="AlphaFoldDB" id="A0A8F5VLU0"/>
<comment type="subcellular location">
    <subcellularLocation>
        <location evidence="3">Cell membrane</location>
        <topology evidence="3">Multi-pass membrane protein</topology>
    </subcellularLocation>
</comment>
<comment type="cofactor">
    <cofactor evidence="2">
        <name>Mg(2+)</name>
        <dbReference type="ChEBI" id="CHEBI:18420"/>
    </cofactor>
</comment>
<organism evidence="21 22">
    <name type="scientific">Methanospirillum hungatei</name>
    <dbReference type="NCBI Taxonomy" id="2203"/>
    <lineage>
        <taxon>Archaea</taxon>
        <taxon>Methanobacteriati</taxon>
        <taxon>Methanobacteriota</taxon>
        <taxon>Stenosarchaea group</taxon>
        <taxon>Methanomicrobia</taxon>
        <taxon>Methanomicrobiales</taxon>
        <taxon>Methanospirillaceae</taxon>
        <taxon>Methanospirillum</taxon>
    </lineage>
</organism>
<evidence type="ECO:0000256" key="3">
    <source>
        <dbReference type="ARBA" id="ARBA00004651"/>
    </source>
</evidence>
<keyword evidence="7" id="KW-0328">Glycosyltransferase</keyword>
<protein>
    <recommendedName>
        <fullName evidence="6">dolichyl-phosphooligosaccharide-protein glycotransferase</fullName>
        <ecNumber evidence="6">2.4.99.21</ecNumber>
    </recommendedName>
    <alternativeName>
        <fullName evidence="15">Oligosaccharyl transferase</fullName>
    </alternativeName>
</protein>
<keyword evidence="14" id="KW-0464">Manganese</keyword>
<dbReference type="InterPro" id="IPR003674">
    <property type="entry name" value="Oligo_trans_STT3"/>
</dbReference>
<sequence length="806" mass="92152">MIITRKKLTVVLFCLIFSAIVGLFFRLQTLLDFSSGIIPIVMHEDPWYTVRQIEQMVHNYPSYAWFDPMLNYPDGKTIQWGPFFPFLGATLALVFGATTQGDVIRIASWVPPLLFLVMIPISFLIGKKIWNLRVGVLSAILVSVVNGEFLYRSMYSNLDHHIAETVLSFAFILGYLYILQFLKNKNHSEKSTYLYLLSLFCGVVFYMGYMNIPTIMLVALTIPIFFVVYAFLEDDASSVFKLFLANAIIFGTFILLYLLSGVPYHGLDIQGYNYGVIAASIAIILFSLFVSVLKQHFAIQSGKANPKFFIISSVLTVLIIILGYYFGIIYSFYNSFIRFFFASFSSTGIDELSPISLMRAVLSYNVAIAFSIIGFFIVVYAIIRNKNRILIYFFIWATLLSIVSISQVRYQYYEGPIVCILMAICLDQIYLKLSEQLDKKKKVTNSSLNSKNIALIFITLIVVVYYILSLSIGLYVLPTFYGKSIKSEWVDTTLWLKNNTPAPSLDYYAIYEHDLFQYPSNTHTILSWWDYGHYILTIGNRLPLATPLQDRGAHIAASFFLTTNETKANQVISPFHARYIVTNYDLSQIYNTVSLWAGQKFSYESYIHNFIRKNNDNVAQLKGLRDPFFLSMFTRMHYFDGSFMKASEGHEISYADIPSDGVNISYIVHDLDPSTLDLNPAFIKKEIISFNYTRSTVDVPALTSYRLIYESPKVVSNLTDFEIHPVKVFEHVKGHTIPGTGTVELPLVTNQGRNFTYRQQSVNNTFTLPYSTTNSPYDVHATGPYRIIETNETFEVDESQIEKYYI</sequence>
<feature type="transmembrane region" description="Helical" evidence="17">
    <location>
        <begin position="215"/>
        <end position="232"/>
    </location>
</feature>
<evidence type="ECO:0000256" key="10">
    <source>
        <dbReference type="ARBA" id="ARBA00022723"/>
    </source>
</evidence>
<comment type="catalytic activity">
    <reaction evidence="16">
        <text>an archaeal dolichyl phosphooligosaccharide + [protein]-L-asparagine = an archaeal dolichyl phosphate + a glycoprotein with the oligosaccharide chain attached by N-beta-D-glycosyl linkage to a protein L-asparagine.</text>
        <dbReference type="EC" id="2.4.99.21"/>
    </reaction>
</comment>
<feature type="transmembrane region" description="Helical" evidence="17">
    <location>
        <begin position="314"/>
        <end position="341"/>
    </location>
</feature>
<keyword evidence="9 17" id="KW-0812">Transmembrane</keyword>
<reference evidence="21 22" key="1">
    <citation type="submission" date="2021-06" db="EMBL/GenBank/DDBJ databases">
        <title>Complete genome sequence of the secondary alcohol utilizing methanogen Methanospirillum hungatei strain GP1.</title>
        <authorList>
            <person name="Day L.A."/>
            <person name="Costa K.C."/>
        </authorList>
    </citation>
    <scope>NUCLEOTIDE SEQUENCE [LARGE SCALE GENOMIC DNA]</scope>
    <source>
        <strain evidence="21 22">GP1</strain>
    </source>
</reference>
<evidence type="ECO:0000256" key="13">
    <source>
        <dbReference type="ARBA" id="ARBA00023136"/>
    </source>
</evidence>
<evidence type="ECO:0000313" key="22">
    <source>
        <dbReference type="Proteomes" id="UP000694228"/>
    </source>
</evidence>
<evidence type="ECO:0000256" key="11">
    <source>
        <dbReference type="ARBA" id="ARBA00022842"/>
    </source>
</evidence>
<dbReference type="GO" id="GO:0046872">
    <property type="term" value="F:metal ion binding"/>
    <property type="evidence" value="ECO:0007669"/>
    <property type="project" value="UniProtKB-KW"/>
</dbReference>
<dbReference type="Pfam" id="PF02516">
    <property type="entry name" value="STT3"/>
    <property type="match status" value="1"/>
</dbReference>
<dbReference type="InterPro" id="IPR054479">
    <property type="entry name" value="AglB-like_core"/>
</dbReference>
<evidence type="ECO:0000256" key="2">
    <source>
        <dbReference type="ARBA" id="ARBA00001946"/>
    </source>
</evidence>
<feature type="transmembrane region" description="Helical" evidence="17">
    <location>
        <begin position="162"/>
        <end position="180"/>
    </location>
</feature>
<feature type="domain" description="Oligosaccharyl transferase STT3 N-terminal" evidence="18">
    <location>
        <begin position="38"/>
        <end position="340"/>
    </location>
</feature>
<evidence type="ECO:0000256" key="15">
    <source>
        <dbReference type="ARBA" id="ARBA00030679"/>
    </source>
</evidence>
<dbReference type="InterPro" id="IPR048307">
    <property type="entry name" value="STT3_N"/>
</dbReference>
<evidence type="ECO:0000256" key="9">
    <source>
        <dbReference type="ARBA" id="ARBA00022692"/>
    </source>
</evidence>
<dbReference type="Pfam" id="PF22627">
    <property type="entry name" value="AglB_core-like"/>
    <property type="match status" value="1"/>
</dbReference>
<feature type="transmembrane region" description="Helical" evidence="17">
    <location>
        <begin position="361"/>
        <end position="382"/>
    </location>
</feature>
<dbReference type="GO" id="GO:0004576">
    <property type="term" value="F:oligosaccharyl transferase activity"/>
    <property type="evidence" value="ECO:0007669"/>
    <property type="project" value="InterPro"/>
</dbReference>
<keyword evidence="11" id="KW-0460">Magnesium</keyword>
<dbReference type="NCBIfam" id="TIGR04154">
    <property type="entry name" value="archaeo_STT3"/>
    <property type="match status" value="1"/>
</dbReference>
<feature type="transmembrane region" description="Helical" evidence="17">
    <location>
        <begin position="239"/>
        <end position="259"/>
    </location>
</feature>
<evidence type="ECO:0000259" key="20">
    <source>
        <dbReference type="Pfam" id="PF22627"/>
    </source>
</evidence>
<comment type="cofactor">
    <cofactor evidence="1">
        <name>Mn(2+)</name>
        <dbReference type="ChEBI" id="CHEBI:29035"/>
    </cofactor>
</comment>
<evidence type="ECO:0000313" key="21">
    <source>
        <dbReference type="EMBL" id="QXO93862.1"/>
    </source>
</evidence>
<feature type="domain" description="Archaeal glycosylation protein B peripheral" evidence="19">
    <location>
        <begin position="742"/>
        <end position="802"/>
    </location>
</feature>
<dbReference type="GO" id="GO:0005886">
    <property type="term" value="C:plasma membrane"/>
    <property type="evidence" value="ECO:0007669"/>
    <property type="project" value="UniProtKB-SubCell"/>
</dbReference>
<keyword evidence="13 17" id="KW-0472">Membrane</keyword>
<evidence type="ECO:0000256" key="8">
    <source>
        <dbReference type="ARBA" id="ARBA00022679"/>
    </source>
</evidence>
<evidence type="ECO:0000256" key="14">
    <source>
        <dbReference type="ARBA" id="ARBA00023211"/>
    </source>
</evidence>
<dbReference type="Proteomes" id="UP000694228">
    <property type="component" value="Chromosome"/>
</dbReference>
<evidence type="ECO:0000259" key="18">
    <source>
        <dbReference type="Pfam" id="PF02516"/>
    </source>
</evidence>
<accession>A0A8F5VLU0</accession>
<feature type="domain" description="AglB-like core" evidence="20">
    <location>
        <begin position="487"/>
        <end position="585"/>
    </location>
</feature>
<keyword evidence="8 21" id="KW-0808">Transferase</keyword>
<feature type="transmembrane region" description="Helical" evidence="17">
    <location>
        <begin position="7"/>
        <end position="25"/>
    </location>
</feature>
<dbReference type="OrthoDB" id="12184at2157"/>
<dbReference type="Pfam" id="PF18079">
    <property type="entry name" value="AglB_L1"/>
    <property type="match status" value="1"/>
</dbReference>
<feature type="transmembrane region" description="Helical" evidence="17">
    <location>
        <begin position="271"/>
        <end position="293"/>
    </location>
</feature>
<evidence type="ECO:0000256" key="17">
    <source>
        <dbReference type="SAM" id="Phobius"/>
    </source>
</evidence>
<evidence type="ECO:0000256" key="16">
    <source>
        <dbReference type="ARBA" id="ARBA00034066"/>
    </source>
</evidence>
<feature type="transmembrane region" description="Helical" evidence="17">
    <location>
        <begin position="389"/>
        <end position="406"/>
    </location>
</feature>
<dbReference type="EC" id="2.4.99.21" evidence="6"/>
<gene>
    <name evidence="21" type="ORF">KSK55_10950</name>
</gene>
<dbReference type="EMBL" id="CP077107">
    <property type="protein sequence ID" value="QXO93862.1"/>
    <property type="molecule type" value="Genomic_DNA"/>
</dbReference>
<evidence type="ECO:0000256" key="6">
    <source>
        <dbReference type="ARBA" id="ARBA00012602"/>
    </source>
</evidence>
<dbReference type="InterPro" id="IPR041154">
    <property type="entry name" value="AglB_P1"/>
</dbReference>
<dbReference type="PANTHER" id="PTHR13872:SF1">
    <property type="entry name" value="DOLICHYL-DIPHOSPHOOLIGOSACCHARIDE--PROTEIN GLYCOSYLTRANSFERASE SUBUNIT STT3B"/>
    <property type="match status" value="1"/>
</dbReference>
<dbReference type="InterPro" id="IPR026410">
    <property type="entry name" value="OlisacTrfase_arch"/>
</dbReference>
<evidence type="ECO:0000256" key="4">
    <source>
        <dbReference type="ARBA" id="ARBA00004922"/>
    </source>
</evidence>
<comment type="pathway">
    <text evidence="4">Protein modification; protein glycosylation.</text>
</comment>
<evidence type="ECO:0000256" key="12">
    <source>
        <dbReference type="ARBA" id="ARBA00022989"/>
    </source>
</evidence>
<evidence type="ECO:0000256" key="7">
    <source>
        <dbReference type="ARBA" id="ARBA00022676"/>
    </source>
</evidence>
<dbReference type="PANTHER" id="PTHR13872">
    <property type="entry name" value="DOLICHYL-DIPHOSPHOOLIGOSACCHARIDE--PROTEIN GLYCOSYLTRANSFERASE SUBUNIT"/>
    <property type="match status" value="1"/>
</dbReference>
<feature type="transmembrane region" description="Helical" evidence="17">
    <location>
        <begin position="106"/>
        <end position="125"/>
    </location>
</feature>
<feature type="transmembrane region" description="Helical" evidence="17">
    <location>
        <begin position="192"/>
        <end position="209"/>
    </location>
</feature>
<proteinExistence type="inferred from homology"/>
<evidence type="ECO:0000256" key="1">
    <source>
        <dbReference type="ARBA" id="ARBA00001936"/>
    </source>
</evidence>
<feature type="transmembrane region" description="Helical" evidence="17">
    <location>
        <begin position="452"/>
        <end position="477"/>
    </location>
</feature>
<evidence type="ECO:0000259" key="19">
    <source>
        <dbReference type="Pfam" id="PF18079"/>
    </source>
</evidence>
<name>A0A8F5VLU0_METHU</name>
<keyword evidence="10" id="KW-0479">Metal-binding</keyword>
<keyword evidence="12 17" id="KW-1133">Transmembrane helix</keyword>
<evidence type="ECO:0000256" key="5">
    <source>
        <dbReference type="ARBA" id="ARBA00010810"/>
    </source>
</evidence>
<dbReference type="UniPathway" id="UPA00378"/>